<evidence type="ECO:0000256" key="1">
    <source>
        <dbReference type="ARBA" id="ARBA00022723"/>
    </source>
</evidence>
<organism evidence="6">
    <name type="scientific">Candidatus Kentrum sp. MB</name>
    <dbReference type="NCBI Taxonomy" id="2138164"/>
    <lineage>
        <taxon>Bacteria</taxon>
        <taxon>Pseudomonadati</taxon>
        <taxon>Pseudomonadota</taxon>
        <taxon>Gammaproteobacteria</taxon>
        <taxon>Candidatus Kentrum</taxon>
    </lineage>
</organism>
<reference evidence="6" key="1">
    <citation type="submission" date="2019-02" db="EMBL/GenBank/DDBJ databases">
        <authorList>
            <person name="Gruber-Vodicka R. H."/>
            <person name="Seah K. B. B."/>
        </authorList>
    </citation>
    <scope>NUCLEOTIDE SEQUENCE</scope>
    <source>
        <strain evidence="6">BECK_BZ197</strain>
    </source>
</reference>
<keyword evidence="1" id="KW-0479">Metal-binding</keyword>
<name>A0A450XFM3_9GAMM</name>
<keyword evidence="3" id="KW-0408">Iron</keyword>
<dbReference type="Gene3D" id="3.40.50.300">
    <property type="entry name" value="P-loop containing nucleotide triphosphate hydrolases"/>
    <property type="match status" value="1"/>
</dbReference>
<dbReference type="PANTHER" id="PTHR42988">
    <property type="entry name" value="PHOSPHOHYDROLASE"/>
    <property type="match status" value="1"/>
</dbReference>
<dbReference type="InterPro" id="IPR027417">
    <property type="entry name" value="P-loop_NTPase"/>
</dbReference>
<dbReference type="InterPro" id="IPR004843">
    <property type="entry name" value="Calcineurin-like_PHP"/>
</dbReference>
<sequence>MAINFLHISDLHFCAPEDSCTPGHADRQKRVTDRMLERIRTITQEEEPLRFIIVTGDIAFRGKPREYDRAEDFLRRLLDITDLLPNRLFLVPGNHDVYRDYSCVQRHIEELRQLGDQDISLEYVYDKLADDEVFLAALMGKFSHFNDFSERMLGRRICDNKHHYCFAEFLDLDGNLRIGLLGLNSSLFAGYKEDDKRRLALGLMQVESALEQLKKHDPEHRSSRIGFFHHPFDCFHKEDKSCERTLRWECDVILMGHKHESDADEPKSGAIPIFAGATFEELKYPNSFNMVTIEPETGKGTVTPFEYRDKENRWIQDTLTYSDWNQKVFPFNIKPPGTGNRPYLRTREKPGLSMSIGSSEHGKPTVPLARRDIFIRAPAPLDNSIFTHRDGELDRLKDVANDEPDPVTGKQGVIITALWARIPGIGTTSLARKLVEELVDSDFSRRIIWYSFELSANKEPTHLFHELLSHPNLSIRDSSPTEINLPDLLYHRLEEQPTYLVLDGIEAIQNTNPSAHGVIEDRYRDIKEFLEKILNHRSIRVLVTSTVEITDFNEKTAGYLPVFLDTFDEDTGAALLLAHGVTESKTPLKNCSRLLGGHALILSVVGKLLKARSRSSADHIEELVGNKAEFKNQNELGKVAQLVKNHLRDLNPNQKDFLRRLGSYYGPISRKELGWLMDDRQRKDKGHLSWTEEDKIILPLKKKGLIEANGKDDYTEYDIHPFMRLALAECFEGNRQRQTHRILATKILSKSQLPDSASQLNTLDELQPFLDAASHFSEAGQWLRAWEIYRDRRVDRRLFELGYAKELYNCLTRFEESCEKDDWKPNQQNLAHLHGCLVAVCHVLGRNPEKWEEMESYRSIIGSPVPAAYAGHALGLANAYLESGDMDTGRQLMGRQNLPMEKITRTPAEFALLQAVEAKAELFSGRYDDAIDRFSNIEKGLDTFQKLVFGCYLAEAYWRRGEFKPAEKRLKEIMDEAEKRAYRVLLPDIFQRLTWLALDRDNHSIEEAGEWENGRKNTCQKTDIPYVPDAFFLLSINQSSRAQQWAIDVRKTSSHHRNFDMEIRALLVIADAWRREGNNEHARRYLEDARILMGKTNCRRERNRLGKMEQLLKS</sequence>
<evidence type="ECO:0000256" key="3">
    <source>
        <dbReference type="ARBA" id="ARBA00023004"/>
    </source>
</evidence>
<dbReference type="PANTHER" id="PTHR42988:SF2">
    <property type="entry name" value="CYCLIC NUCLEOTIDE PHOSPHODIESTERASE CBUA0032-RELATED"/>
    <property type="match status" value="1"/>
</dbReference>
<keyword evidence="2" id="KW-0378">Hydrolase</keyword>
<dbReference type="SUPFAM" id="SSF52540">
    <property type="entry name" value="P-loop containing nucleoside triphosphate hydrolases"/>
    <property type="match status" value="1"/>
</dbReference>
<feature type="domain" description="Calcineurin-like phosphoesterase" evidence="5">
    <location>
        <begin position="4"/>
        <end position="260"/>
    </location>
</feature>
<evidence type="ECO:0000259" key="5">
    <source>
        <dbReference type="Pfam" id="PF00149"/>
    </source>
</evidence>
<dbReference type="InterPro" id="IPR050884">
    <property type="entry name" value="CNP_phosphodiesterase-III"/>
</dbReference>
<dbReference type="Pfam" id="PF00149">
    <property type="entry name" value="Metallophos"/>
    <property type="match status" value="1"/>
</dbReference>
<dbReference type="Gene3D" id="3.60.21.10">
    <property type="match status" value="1"/>
</dbReference>
<dbReference type="GO" id="GO:0016787">
    <property type="term" value="F:hydrolase activity"/>
    <property type="evidence" value="ECO:0007669"/>
    <property type="project" value="UniProtKB-KW"/>
</dbReference>
<proteinExistence type="inferred from homology"/>
<accession>A0A450XFM3</accession>
<dbReference type="EMBL" id="CAADFO010000033">
    <property type="protein sequence ID" value="VFK28095.1"/>
    <property type="molecule type" value="Genomic_DNA"/>
</dbReference>
<dbReference type="GO" id="GO:0046872">
    <property type="term" value="F:metal ion binding"/>
    <property type="evidence" value="ECO:0007669"/>
    <property type="project" value="UniProtKB-KW"/>
</dbReference>
<dbReference type="AlphaFoldDB" id="A0A450XFM3"/>
<dbReference type="SUPFAM" id="SSF56300">
    <property type="entry name" value="Metallo-dependent phosphatases"/>
    <property type="match status" value="1"/>
</dbReference>
<evidence type="ECO:0000256" key="4">
    <source>
        <dbReference type="ARBA" id="ARBA00025742"/>
    </source>
</evidence>
<dbReference type="InterPro" id="IPR029052">
    <property type="entry name" value="Metallo-depent_PP-like"/>
</dbReference>
<protein>
    <submittedName>
        <fullName evidence="6">Calcineurin-like phosphoesterase</fullName>
    </submittedName>
</protein>
<comment type="similarity">
    <text evidence="4">Belongs to the cyclic nucleotide phosphodiesterase class-III family.</text>
</comment>
<gene>
    <name evidence="6" type="ORF">BECKMB1821G_GA0114241_10335</name>
</gene>
<evidence type="ECO:0000256" key="2">
    <source>
        <dbReference type="ARBA" id="ARBA00022801"/>
    </source>
</evidence>
<evidence type="ECO:0000313" key="6">
    <source>
        <dbReference type="EMBL" id="VFK28095.1"/>
    </source>
</evidence>